<evidence type="ECO:0000313" key="2">
    <source>
        <dbReference type="EMBL" id="MDQ0469037.1"/>
    </source>
</evidence>
<sequence length="117" mass="12053">MSGHPHKTSHDAVPHDYNGEWAEADFIAPGASPVAPAPGARPVAPSPSGAGSEAAAKVTVSIRLGRDVLDHFRAAGPGWEARIEAALYRAAAAEREAAASEPDATPRHDFVSDGHEG</sequence>
<accession>A0ABU0J775</accession>
<dbReference type="Pfam" id="PF14384">
    <property type="entry name" value="BrnA_antitoxin"/>
    <property type="match status" value="1"/>
</dbReference>
<dbReference type="RefSeq" id="WP_307271150.1">
    <property type="nucleotide sequence ID" value="NZ_JAUSVX010000003.1"/>
</dbReference>
<gene>
    <name evidence="2" type="ORF">QO011_002048</name>
</gene>
<name>A0ABU0J775_9HYPH</name>
<feature type="region of interest" description="Disordered" evidence="1">
    <location>
        <begin position="92"/>
        <end position="117"/>
    </location>
</feature>
<dbReference type="EMBL" id="JAUSVX010000003">
    <property type="protein sequence ID" value="MDQ0469037.1"/>
    <property type="molecule type" value="Genomic_DNA"/>
</dbReference>
<proteinExistence type="predicted"/>
<evidence type="ECO:0000256" key="1">
    <source>
        <dbReference type="SAM" id="MobiDB-lite"/>
    </source>
</evidence>
<feature type="region of interest" description="Disordered" evidence="1">
    <location>
        <begin position="29"/>
        <end position="54"/>
    </location>
</feature>
<dbReference type="Proteomes" id="UP001242480">
    <property type="component" value="Unassembled WGS sequence"/>
</dbReference>
<comment type="caution">
    <text evidence="2">The sequence shown here is derived from an EMBL/GenBank/DDBJ whole genome shotgun (WGS) entry which is preliminary data.</text>
</comment>
<dbReference type="InterPro" id="IPR025528">
    <property type="entry name" value="BrnA_antitoxin"/>
</dbReference>
<organism evidence="2 3">
    <name type="scientific">Labrys wisconsinensis</name>
    <dbReference type="NCBI Taxonomy" id="425677"/>
    <lineage>
        <taxon>Bacteria</taxon>
        <taxon>Pseudomonadati</taxon>
        <taxon>Pseudomonadota</taxon>
        <taxon>Alphaproteobacteria</taxon>
        <taxon>Hyphomicrobiales</taxon>
        <taxon>Xanthobacteraceae</taxon>
        <taxon>Labrys</taxon>
    </lineage>
</organism>
<protein>
    <submittedName>
        <fullName evidence="2">Uncharacterized protein (DUF4415 family)</fullName>
    </submittedName>
</protein>
<evidence type="ECO:0000313" key="3">
    <source>
        <dbReference type="Proteomes" id="UP001242480"/>
    </source>
</evidence>
<reference evidence="2 3" key="1">
    <citation type="submission" date="2023-07" db="EMBL/GenBank/DDBJ databases">
        <title>Genomic Encyclopedia of Type Strains, Phase IV (KMG-IV): sequencing the most valuable type-strain genomes for metagenomic binning, comparative biology and taxonomic classification.</title>
        <authorList>
            <person name="Goeker M."/>
        </authorList>
    </citation>
    <scope>NUCLEOTIDE SEQUENCE [LARGE SCALE GENOMIC DNA]</scope>
    <source>
        <strain evidence="2 3">DSM 19619</strain>
    </source>
</reference>
<keyword evidence="3" id="KW-1185">Reference proteome</keyword>